<dbReference type="Proteomes" id="UP001220256">
    <property type="component" value="Unassembled WGS sequence"/>
</dbReference>
<name>A0ABQ8WEG8_PENCH</name>
<protein>
    <submittedName>
        <fullName evidence="2">Uncharacterized protein</fullName>
    </submittedName>
</protein>
<keyword evidence="3" id="KW-1185">Reference proteome</keyword>
<reference evidence="2 3" key="1">
    <citation type="journal article" date="2023" name="IMA Fungus">
        <title>Comparative genomic study of the Penicillium genus elucidates a diverse pangenome and 15 lateral gene transfer events.</title>
        <authorList>
            <person name="Petersen C."/>
            <person name="Sorensen T."/>
            <person name="Nielsen M.R."/>
            <person name="Sondergaard T.E."/>
            <person name="Sorensen J.L."/>
            <person name="Fitzpatrick D.A."/>
            <person name="Frisvad J.C."/>
            <person name="Nielsen K.L."/>
        </authorList>
    </citation>
    <scope>NUCLEOTIDE SEQUENCE [LARGE SCALE GENOMIC DNA]</scope>
    <source>
        <strain evidence="2 3">IBT 3361</strain>
    </source>
</reference>
<dbReference type="EMBL" id="JAPVEB010000004">
    <property type="protein sequence ID" value="KAJ5265026.1"/>
    <property type="molecule type" value="Genomic_DNA"/>
</dbReference>
<sequence length="93" mass="10296">MSINLSLFVDQGQNIGHPLCRELSSPTESPSNSTSSALPTRPSKKISLQNFLRQFYDADCREVAPSRRIMVSEVPATLQKLPLRHASGVRTDN</sequence>
<accession>A0ABQ8WEG8</accession>
<feature type="compositionally biased region" description="Low complexity" evidence="1">
    <location>
        <begin position="24"/>
        <end position="40"/>
    </location>
</feature>
<evidence type="ECO:0000313" key="3">
    <source>
        <dbReference type="Proteomes" id="UP001220256"/>
    </source>
</evidence>
<proteinExistence type="predicted"/>
<feature type="region of interest" description="Disordered" evidence="1">
    <location>
        <begin position="18"/>
        <end position="43"/>
    </location>
</feature>
<comment type="caution">
    <text evidence="2">The sequence shown here is derived from an EMBL/GenBank/DDBJ whole genome shotgun (WGS) entry which is preliminary data.</text>
</comment>
<organism evidence="2 3">
    <name type="scientific">Penicillium chrysogenum</name>
    <name type="common">Penicillium notatum</name>
    <dbReference type="NCBI Taxonomy" id="5076"/>
    <lineage>
        <taxon>Eukaryota</taxon>
        <taxon>Fungi</taxon>
        <taxon>Dikarya</taxon>
        <taxon>Ascomycota</taxon>
        <taxon>Pezizomycotina</taxon>
        <taxon>Eurotiomycetes</taxon>
        <taxon>Eurotiomycetidae</taxon>
        <taxon>Eurotiales</taxon>
        <taxon>Aspergillaceae</taxon>
        <taxon>Penicillium</taxon>
        <taxon>Penicillium chrysogenum species complex</taxon>
    </lineage>
</organism>
<evidence type="ECO:0000256" key="1">
    <source>
        <dbReference type="SAM" id="MobiDB-lite"/>
    </source>
</evidence>
<gene>
    <name evidence="2" type="ORF">N7505_007819</name>
</gene>
<evidence type="ECO:0000313" key="2">
    <source>
        <dbReference type="EMBL" id="KAJ5265026.1"/>
    </source>
</evidence>